<reference evidence="4" key="2">
    <citation type="submission" date="2018-06" db="EMBL/GenBank/DDBJ databases">
        <authorList>
            <consortium name="Pathogen Informatics"/>
            <person name="Doyle S."/>
        </authorList>
    </citation>
    <scope>NUCLEOTIDE SEQUENCE [LARGE SCALE GENOMIC DNA]</scope>
    <source>
        <strain evidence="4">NCTC12218</strain>
    </source>
</reference>
<organism evidence="4">
    <name type="scientific">Staphylococcus schleiferi</name>
    <dbReference type="NCBI Taxonomy" id="1295"/>
    <lineage>
        <taxon>Bacteria</taxon>
        <taxon>Bacillati</taxon>
        <taxon>Bacillota</taxon>
        <taxon>Bacilli</taxon>
        <taxon>Bacillales</taxon>
        <taxon>Staphylococcaceae</taxon>
        <taxon>Staphylococcus</taxon>
    </lineage>
</organism>
<dbReference type="PROSITE" id="PS51186">
    <property type="entry name" value="GNAT"/>
    <property type="match status" value="1"/>
</dbReference>
<evidence type="ECO:0000313" key="6">
    <source>
        <dbReference type="Proteomes" id="UP000572988"/>
    </source>
</evidence>
<keyword evidence="6" id="KW-1185">Reference proteome</keyword>
<accession>A0A7Z7QRP5</accession>
<dbReference type="PANTHER" id="PTHR43072">
    <property type="entry name" value="N-ACETYLTRANSFERASE"/>
    <property type="match status" value="1"/>
</dbReference>
<dbReference type="Proteomes" id="UP000264146">
    <property type="component" value="Chromosome"/>
</dbReference>
<dbReference type="RefSeq" id="WP_016424434.1">
    <property type="nucleotide sequence ID" value="NZ_CABKRV010000001.1"/>
</dbReference>
<name>A0A7Z7QRP5_STASC</name>
<dbReference type="GeneID" id="93790821"/>
<dbReference type="Gene3D" id="3.40.630.30">
    <property type="match status" value="1"/>
</dbReference>
<dbReference type="EMBL" id="UHEF01000001">
    <property type="protein sequence ID" value="SUM90089.1"/>
    <property type="molecule type" value="Genomic_DNA"/>
</dbReference>
<dbReference type="EMBL" id="LR962863">
    <property type="protein sequence ID" value="CAD7360503.1"/>
    <property type="molecule type" value="Genomic_DNA"/>
</dbReference>
<evidence type="ECO:0000313" key="4">
    <source>
        <dbReference type="EMBL" id="SUM90089.1"/>
    </source>
</evidence>
<gene>
    <name evidence="3" type="ORF">C1O36_08655</name>
    <name evidence="4" type="ORF">NCTC12218_02179</name>
</gene>
<dbReference type="SUPFAM" id="SSF55729">
    <property type="entry name" value="Acyl-CoA N-acyltransferases (Nat)"/>
    <property type="match status" value="1"/>
</dbReference>
<dbReference type="InterPro" id="IPR000182">
    <property type="entry name" value="GNAT_dom"/>
</dbReference>
<dbReference type="PANTHER" id="PTHR43072:SF58">
    <property type="entry name" value="N-ACETYLTRANSFERASE DOMAIN-CONTAINING PROTEIN"/>
    <property type="match status" value="1"/>
</dbReference>
<reference evidence="3 6" key="1">
    <citation type="submission" date="2018-01" db="EMBL/GenBank/DDBJ databases">
        <title>Complete genome sequence of Staphylococcus Scheliferi isolated from human.</title>
        <authorList>
            <person name="Abouelkhair M.A."/>
            <person name="Bemis D.A."/>
            <person name="Kania S.A."/>
        </authorList>
    </citation>
    <scope>NUCLEOTIDE SEQUENCE [LARGE SCALE GENOMIC DNA]</scope>
    <source>
        <strain evidence="3 6">ATCC 43808</strain>
    </source>
</reference>
<dbReference type="AlphaFoldDB" id="A0A7Z7QRP5"/>
<proteinExistence type="predicted"/>
<protein>
    <submittedName>
        <fullName evidence="3">GNAT family N-acetyltransferase</fullName>
    </submittedName>
    <submittedName>
        <fullName evidence="4">GNAT family acetyltransferase</fullName>
    </submittedName>
</protein>
<dbReference type="InterPro" id="IPR016181">
    <property type="entry name" value="Acyl_CoA_acyltransferase"/>
</dbReference>
<evidence type="ECO:0000313" key="5">
    <source>
        <dbReference type="Proteomes" id="UP000264146"/>
    </source>
</evidence>
<sequence length="151" mass="18003">MFLLKPENHHYIHQVASIHVQMLYEQRHSNKKTVSQMEIALYEEMIERRLRYTQDWLGVMREDDDRVQAYGWAHFDGTSQTVTIESLYVTPAYRKQGYAEQFKQEIEQWAIKRGAHQLIGKVDKNNEAMIALNQKLGYQVEKYTMVKNLEH</sequence>
<dbReference type="CDD" id="cd04301">
    <property type="entry name" value="NAT_SF"/>
    <property type="match status" value="1"/>
</dbReference>
<dbReference type="Pfam" id="PF00583">
    <property type="entry name" value="Acetyltransf_1"/>
    <property type="match status" value="1"/>
</dbReference>
<keyword evidence="4" id="KW-0808">Transferase</keyword>
<evidence type="ECO:0000313" key="2">
    <source>
        <dbReference type="EMBL" id="CAD7360503.1"/>
    </source>
</evidence>
<dbReference type="EMBL" id="POVK01000028">
    <property type="protein sequence ID" value="NHA34581.1"/>
    <property type="molecule type" value="Genomic_DNA"/>
</dbReference>
<dbReference type="GO" id="GO:0016747">
    <property type="term" value="F:acyltransferase activity, transferring groups other than amino-acyl groups"/>
    <property type="evidence" value="ECO:0007669"/>
    <property type="project" value="InterPro"/>
</dbReference>
<evidence type="ECO:0000259" key="1">
    <source>
        <dbReference type="PROSITE" id="PS51186"/>
    </source>
</evidence>
<dbReference type="Proteomes" id="UP000572988">
    <property type="component" value="Unassembled WGS sequence"/>
</dbReference>
<feature type="domain" description="N-acetyltransferase" evidence="1">
    <location>
        <begin position="2"/>
        <end position="151"/>
    </location>
</feature>
<evidence type="ECO:0000313" key="3">
    <source>
        <dbReference type="EMBL" id="NHA34581.1"/>
    </source>
</evidence>
<reference evidence="2 5" key="3">
    <citation type="submission" date="2020-11" db="EMBL/GenBank/DDBJ databases">
        <authorList>
            <consortium name="Pathogen Informatics"/>
        </authorList>
    </citation>
    <scope>NUCLEOTIDE SEQUENCE [LARGE SCALE GENOMIC DNA]</scope>
    <source>
        <strain evidence="2 5">NCTC12218</strain>
    </source>
</reference>